<keyword evidence="12" id="KW-1185">Reference proteome</keyword>
<name>B6K5W4_SCHJY</name>
<dbReference type="RefSeq" id="XP_002175211.2">
    <property type="nucleotide sequence ID" value="XM_002175175.2"/>
</dbReference>
<keyword evidence="3 8" id="KW-0732">Signal</keyword>
<gene>
    <name evidence="11" type="primary">swp1</name>
    <name evidence="10" type="ORF">SJAG_04090</name>
</gene>
<dbReference type="eggNOG" id="KOG2447">
    <property type="taxonomic scope" value="Eukaryota"/>
</dbReference>
<evidence type="ECO:0000256" key="5">
    <source>
        <dbReference type="ARBA" id="ARBA00022989"/>
    </source>
</evidence>
<dbReference type="GO" id="GO:0016740">
    <property type="term" value="F:transferase activity"/>
    <property type="evidence" value="ECO:0007669"/>
    <property type="project" value="UniProtKB-KW"/>
</dbReference>
<feature type="signal peptide" evidence="8">
    <location>
        <begin position="1"/>
        <end position="18"/>
    </location>
</feature>
<keyword evidence="2 7" id="KW-0812">Transmembrane</keyword>
<dbReference type="InterPro" id="IPR008814">
    <property type="entry name" value="Swp1"/>
</dbReference>
<dbReference type="EMBL" id="KE651167">
    <property type="protein sequence ID" value="EEB08918.2"/>
    <property type="molecule type" value="Genomic_DNA"/>
</dbReference>
<evidence type="ECO:0000256" key="7">
    <source>
        <dbReference type="SAM" id="Phobius"/>
    </source>
</evidence>
<evidence type="ECO:0000259" key="9">
    <source>
        <dbReference type="Pfam" id="PF25147"/>
    </source>
</evidence>
<dbReference type="STRING" id="402676.B6K5W4"/>
<evidence type="ECO:0000256" key="4">
    <source>
        <dbReference type="ARBA" id="ARBA00022824"/>
    </source>
</evidence>
<feature type="transmembrane region" description="Helical" evidence="7">
    <location>
        <begin position="250"/>
        <end position="269"/>
    </location>
</feature>
<sequence>MKLFSIACLFTAVSSALCSSWGLLDASLRVRSPSTNVGGSLKLRNDQFSEETEVPVSPLSSLSLSIKAGVDGIAARPHQAHLAITVKDQPSLELVAAIPTKEDGSGSLKLPLNEIPLKFLSKQSDLALNILLGSFGDAEAVKIPVGVIPSQSLEAFAATEKDEKNAEFKEQPIIVHQFAPPPKDANEALSYLTMGTVVAGLVLLVSGWLCLNVNIDGLGHMPMGKTVCRLLFFAWIMAVEGLLAKYWVSLTFFQLASYVPGFALVGLLLSRGI</sequence>
<keyword evidence="6 7" id="KW-0472">Membrane</keyword>
<dbReference type="GeneID" id="7049260"/>
<dbReference type="Pfam" id="PF25147">
    <property type="entry name" value="Ribophorin_II_C"/>
    <property type="match status" value="1"/>
</dbReference>
<keyword evidence="4" id="KW-0256">Endoplasmic reticulum</keyword>
<evidence type="ECO:0000256" key="3">
    <source>
        <dbReference type="ARBA" id="ARBA00022729"/>
    </source>
</evidence>
<evidence type="ECO:0000313" key="12">
    <source>
        <dbReference type="Proteomes" id="UP000001744"/>
    </source>
</evidence>
<dbReference type="PANTHER" id="PTHR12640">
    <property type="entry name" value="RIBOPHORIN II"/>
    <property type="match status" value="1"/>
</dbReference>
<feature type="domain" description="Ribophorin II C-terminal" evidence="9">
    <location>
        <begin position="178"/>
        <end position="267"/>
    </location>
</feature>
<dbReference type="JaponicusDB" id="SJAG_04090">
    <property type="gene designation" value="swp1"/>
</dbReference>
<dbReference type="HOGENOM" id="CLU_1019988_0_0_1"/>
<feature type="transmembrane region" description="Helical" evidence="7">
    <location>
        <begin position="227"/>
        <end position="244"/>
    </location>
</feature>
<evidence type="ECO:0000313" key="10">
    <source>
        <dbReference type="EMBL" id="EEB08918.2"/>
    </source>
</evidence>
<dbReference type="AlphaFoldDB" id="B6K5W4"/>
<keyword evidence="5 7" id="KW-1133">Transmembrane helix</keyword>
<dbReference type="GO" id="GO:0008250">
    <property type="term" value="C:oligosaccharyltransferase complex"/>
    <property type="evidence" value="ECO:0007669"/>
    <property type="project" value="InterPro"/>
</dbReference>
<evidence type="ECO:0000256" key="2">
    <source>
        <dbReference type="ARBA" id="ARBA00022692"/>
    </source>
</evidence>
<evidence type="ECO:0000256" key="8">
    <source>
        <dbReference type="SAM" id="SignalP"/>
    </source>
</evidence>
<evidence type="ECO:0000256" key="1">
    <source>
        <dbReference type="ARBA" id="ARBA00004477"/>
    </source>
</evidence>
<feature type="chain" id="PRO_5044312540" evidence="8">
    <location>
        <begin position="19"/>
        <end position="273"/>
    </location>
</feature>
<dbReference type="VEuPathDB" id="FungiDB:SJAG_04090"/>
<accession>B6K5W4</accession>
<dbReference type="PANTHER" id="PTHR12640:SF0">
    <property type="entry name" value="DOLICHYL-DIPHOSPHOOLIGOSACCHARIDE--PROTEIN GLYCOSYLTRANSFERASE SUBUNIT 2"/>
    <property type="match status" value="1"/>
</dbReference>
<proteinExistence type="predicted"/>
<evidence type="ECO:0000313" key="11">
    <source>
        <dbReference type="JaponicusDB" id="SJAG_04090"/>
    </source>
</evidence>
<comment type="subcellular location">
    <subcellularLocation>
        <location evidence="1">Endoplasmic reticulum membrane</location>
        <topology evidence="1">Multi-pass membrane protein</topology>
    </subcellularLocation>
</comment>
<dbReference type="Proteomes" id="UP000001744">
    <property type="component" value="Unassembled WGS sequence"/>
</dbReference>
<reference evidence="10 12" key="1">
    <citation type="journal article" date="2011" name="Science">
        <title>Comparative functional genomics of the fission yeasts.</title>
        <authorList>
            <person name="Rhind N."/>
            <person name="Chen Z."/>
            <person name="Yassour M."/>
            <person name="Thompson D.A."/>
            <person name="Haas B.J."/>
            <person name="Habib N."/>
            <person name="Wapinski I."/>
            <person name="Roy S."/>
            <person name="Lin M.F."/>
            <person name="Heiman D.I."/>
            <person name="Young S.K."/>
            <person name="Furuya K."/>
            <person name="Guo Y."/>
            <person name="Pidoux A."/>
            <person name="Chen H.M."/>
            <person name="Robbertse B."/>
            <person name="Goldberg J.M."/>
            <person name="Aoki K."/>
            <person name="Bayne E.H."/>
            <person name="Berlin A.M."/>
            <person name="Desjardins C.A."/>
            <person name="Dobbs E."/>
            <person name="Dukaj L."/>
            <person name="Fan L."/>
            <person name="FitzGerald M.G."/>
            <person name="French C."/>
            <person name="Gujja S."/>
            <person name="Hansen K."/>
            <person name="Keifenheim D."/>
            <person name="Levin J.Z."/>
            <person name="Mosher R.A."/>
            <person name="Mueller C.A."/>
            <person name="Pfiffner J."/>
            <person name="Priest M."/>
            <person name="Russ C."/>
            <person name="Smialowska A."/>
            <person name="Swoboda P."/>
            <person name="Sykes S.M."/>
            <person name="Vaughn M."/>
            <person name="Vengrova S."/>
            <person name="Yoder R."/>
            <person name="Zeng Q."/>
            <person name="Allshire R."/>
            <person name="Baulcombe D."/>
            <person name="Birren B.W."/>
            <person name="Brown W."/>
            <person name="Ekwall K."/>
            <person name="Kellis M."/>
            <person name="Leatherwood J."/>
            <person name="Levin H."/>
            <person name="Margalit H."/>
            <person name="Martienssen R."/>
            <person name="Nieduszynski C.A."/>
            <person name="Spatafora J.W."/>
            <person name="Friedman N."/>
            <person name="Dalgaard J.Z."/>
            <person name="Baumann P."/>
            <person name="Niki H."/>
            <person name="Regev A."/>
            <person name="Nusbaum C."/>
        </authorList>
    </citation>
    <scope>NUCLEOTIDE SEQUENCE [LARGE SCALE GENOMIC DNA]</scope>
    <source>
        <strain evidence="12">yFS275 / FY16936</strain>
    </source>
</reference>
<feature type="transmembrane region" description="Helical" evidence="7">
    <location>
        <begin position="191"/>
        <end position="215"/>
    </location>
</feature>
<protein>
    <submittedName>
        <fullName evidence="10">Oligosaccharyltransferase delta subunit</fullName>
    </submittedName>
</protein>
<organism evidence="10 12">
    <name type="scientific">Schizosaccharomyces japonicus (strain yFS275 / FY16936)</name>
    <name type="common">Fission yeast</name>
    <dbReference type="NCBI Taxonomy" id="402676"/>
    <lineage>
        <taxon>Eukaryota</taxon>
        <taxon>Fungi</taxon>
        <taxon>Dikarya</taxon>
        <taxon>Ascomycota</taxon>
        <taxon>Taphrinomycotina</taxon>
        <taxon>Schizosaccharomycetes</taxon>
        <taxon>Schizosaccharomycetales</taxon>
        <taxon>Schizosaccharomycetaceae</taxon>
        <taxon>Schizosaccharomyces</taxon>
    </lineage>
</organism>
<evidence type="ECO:0000256" key="6">
    <source>
        <dbReference type="ARBA" id="ARBA00023136"/>
    </source>
</evidence>
<dbReference type="UniPathway" id="UPA00378"/>
<dbReference type="OrthoDB" id="432292at2759"/>
<dbReference type="InterPro" id="IPR056790">
    <property type="entry name" value="Ribophorin_II_C"/>
</dbReference>
<dbReference type="OMA" id="QFTCAID"/>